<evidence type="ECO:0000313" key="3">
    <source>
        <dbReference type="Proteomes" id="UP000308730"/>
    </source>
</evidence>
<dbReference type="Proteomes" id="UP000308730">
    <property type="component" value="Unassembled WGS sequence"/>
</dbReference>
<keyword evidence="3" id="KW-1185">Reference proteome</keyword>
<comment type="caution">
    <text evidence="2">The sequence shown here is derived from an EMBL/GenBank/DDBJ whole genome shotgun (WGS) entry which is preliminary data.</text>
</comment>
<accession>A0A4S4MCK4</accession>
<evidence type="ECO:0000256" key="1">
    <source>
        <dbReference type="SAM" id="MobiDB-lite"/>
    </source>
</evidence>
<proteinExistence type="predicted"/>
<feature type="region of interest" description="Disordered" evidence="1">
    <location>
        <begin position="79"/>
        <end position="136"/>
    </location>
</feature>
<dbReference type="AlphaFoldDB" id="A0A4S4MCK4"/>
<name>A0A4S4MCK4_9APHY</name>
<gene>
    <name evidence="2" type="ORF">EUX98_g8164</name>
</gene>
<organism evidence="2 3">
    <name type="scientific">Antrodiella citrinella</name>
    <dbReference type="NCBI Taxonomy" id="2447956"/>
    <lineage>
        <taxon>Eukaryota</taxon>
        <taxon>Fungi</taxon>
        <taxon>Dikarya</taxon>
        <taxon>Basidiomycota</taxon>
        <taxon>Agaricomycotina</taxon>
        <taxon>Agaricomycetes</taxon>
        <taxon>Polyporales</taxon>
        <taxon>Steccherinaceae</taxon>
        <taxon>Antrodiella</taxon>
    </lineage>
</organism>
<dbReference type="EMBL" id="SGPM01000410">
    <property type="protein sequence ID" value="THH22528.1"/>
    <property type="molecule type" value="Genomic_DNA"/>
</dbReference>
<evidence type="ECO:0000313" key="2">
    <source>
        <dbReference type="EMBL" id="THH22528.1"/>
    </source>
</evidence>
<sequence>MSCALYRSDAIRRRAGRGKKVRFSSWDTVALYSYISPYQSCENIAATPFQPSKERTGFSMNELVDQIFKVYDVNTPRSTENRNPILSVGEECSRSTPACSTPPRPTGNRTPSSSVVEAADKRDKATSACVTPPSTKLTPLPNVDDLMRRYFKTTPLRVSTRYLKLQSAVVRGWEEQLVRGQKAVVHDWLEDVSYNPWC</sequence>
<reference evidence="2 3" key="1">
    <citation type="submission" date="2019-02" db="EMBL/GenBank/DDBJ databases">
        <title>Genome sequencing of the rare red list fungi Antrodiella citrinella (Flaviporus citrinellus).</title>
        <authorList>
            <person name="Buettner E."/>
            <person name="Kellner H."/>
        </authorList>
    </citation>
    <scope>NUCLEOTIDE SEQUENCE [LARGE SCALE GENOMIC DNA]</scope>
    <source>
        <strain evidence="2 3">DSM 108506</strain>
    </source>
</reference>
<protein>
    <submittedName>
        <fullName evidence="2">Uncharacterized protein</fullName>
    </submittedName>
</protein>